<dbReference type="InterPro" id="IPR023779">
    <property type="entry name" value="Chromodomain_CS"/>
</dbReference>
<comment type="subcellular location">
    <subcellularLocation>
        <location evidence="1">Nucleus</location>
    </subcellularLocation>
</comment>
<dbReference type="EMBL" id="CAJPDQ010000003">
    <property type="protein sequence ID" value="CAF9906703.1"/>
    <property type="molecule type" value="Genomic_DNA"/>
</dbReference>
<accession>A0A8H3ELJ6</accession>
<evidence type="ECO:0000256" key="4">
    <source>
        <dbReference type="SAM" id="MobiDB-lite"/>
    </source>
</evidence>
<dbReference type="SMART" id="SM00298">
    <property type="entry name" value="CHROMO"/>
    <property type="match status" value="1"/>
</dbReference>
<dbReference type="Pfam" id="PF00385">
    <property type="entry name" value="Chromo"/>
    <property type="match status" value="1"/>
</dbReference>
<dbReference type="InterPro" id="IPR051219">
    <property type="entry name" value="Heterochromatin_chromo-domain"/>
</dbReference>
<evidence type="ECO:0000313" key="6">
    <source>
        <dbReference type="EMBL" id="CAF9906703.1"/>
    </source>
</evidence>
<keyword evidence="7" id="KW-1185">Reference proteome</keyword>
<dbReference type="SUPFAM" id="SSF54160">
    <property type="entry name" value="Chromo domain-like"/>
    <property type="match status" value="1"/>
</dbReference>
<sequence length="440" mass="48788">MWRSTQPPDVSSQGPGFTPINAKSNISAVSQDEQETNRESEPPLVPSIHQGNYIRSTETRVPLESQTASTKSAMPQDQNMPKQPKPRGRPKGSKTIKTLEERRARKALKNFEVLKASAKPVAPVAPMIREIIPPRSPAAPEAQNTPNSSVMLPAQRTEDASILPEPIANAQAMPSASEIPLSPTSPSKPSLQQTRQSSDIHEDEATHVDDRNNFQNPPLFVEANDAAEQEGPEELPATLTVDVQKNNPQDDHGSNGSQILGNDPESVQSEHDEDELPDGIFEVEDIRGHKYEQGVLTLHVKWKGYPESDNTWEPEKNLVESAAESLKNYFEAIGGRPEPKANVGRPRKRPNRTRVLPREKSDEYRVPTPSSNTSEPWSPMPPEEGNWEEHVLKISHLCKVGDQILAGVIWVTEDFQGNRYQTQQEYWAVRLAAPKAVGVP</sequence>
<feature type="region of interest" description="Disordered" evidence="4">
    <location>
        <begin position="333"/>
        <end position="383"/>
    </location>
</feature>
<dbReference type="GO" id="GO:0005634">
    <property type="term" value="C:nucleus"/>
    <property type="evidence" value="ECO:0007669"/>
    <property type="project" value="UniProtKB-SubCell"/>
</dbReference>
<feature type="compositionally biased region" description="Basic and acidic residues" evidence="4">
    <location>
        <begin position="356"/>
        <end position="365"/>
    </location>
</feature>
<dbReference type="Gene3D" id="2.40.50.40">
    <property type="match status" value="1"/>
</dbReference>
<reference evidence="6" key="1">
    <citation type="submission" date="2021-03" db="EMBL/GenBank/DDBJ databases">
        <authorList>
            <person name="Tagirdzhanova G."/>
        </authorList>
    </citation>
    <scope>NUCLEOTIDE SEQUENCE</scope>
</reference>
<dbReference type="GO" id="GO:0006338">
    <property type="term" value="P:chromatin remodeling"/>
    <property type="evidence" value="ECO:0007669"/>
    <property type="project" value="UniProtKB-ARBA"/>
</dbReference>
<evidence type="ECO:0000256" key="2">
    <source>
        <dbReference type="ARBA" id="ARBA00011353"/>
    </source>
</evidence>
<evidence type="ECO:0000256" key="3">
    <source>
        <dbReference type="ARBA" id="ARBA00023242"/>
    </source>
</evidence>
<evidence type="ECO:0000313" key="7">
    <source>
        <dbReference type="Proteomes" id="UP000664169"/>
    </source>
</evidence>
<dbReference type="InterPro" id="IPR000953">
    <property type="entry name" value="Chromo/chromo_shadow_dom"/>
</dbReference>
<feature type="compositionally biased region" description="Polar residues" evidence="4">
    <location>
        <begin position="1"/>
        <end position="31"/>
    </location>
</feature>
<feature type="compositionally biased region" description="Low complexity" evidence="4">
    <location>
        <begin position="180"/>
        <end position="194"/>
    </location>
</feature>
<feature type="compositionally biased region" description="Basic and acidic residues" evidence="4">
    <location>
        <begin position="198"/>
        <end position="212"/>
    </location>
</feature>
<dbReference type="AlphaFoldDB" id="A0A8H3ELJ6"/>
<dbReference type="PROSITE" id="PS50013">
    <property type="entry name" value="CHROMO_2"/>
    <property type="match status" value="1"/>
</dbReference>
<dbReference type="Proteomes" id="UP000664169">
    <property type="component" value="Unassembled WGS sequence"/>
</dbReference>
<dbReference type="InterPro" id="IPR016197">
    <property type="entry name" value="Chromo-like_dom_sf"/>
</dbReference>
<name>A0A8H3ELJ6_9LECA</name>
<dbReference type="PANTHER" id="PTHR22812">
    <property type="entry name" value="CHROMOBOX PROTEIN"/>
    <property type="match status" value="1"/>
</dbReference>
<dbReference type="InterPro" id="IPR023780">
    <property type="entry name" value="Chromo_domain"/>
</dbReference>
<dbReference type="OrthoDB" id="433924at2759"/>
<dbReference type="CDD" id="cd00024">
    <property type="entry name" value="CD_CSD"/>
    <property type="match status" value="1"/>
</dbReference>
<gene>
    <name evidence="6" type="ORF">GOMPHAMPRED_004885</name>
</gene>
<dbReference type="PROSITE" id="PS00598">
    <property type="entry name" value="CHROMO_1"/>
    <property type="match status" value="1"/>
</dbReference>
<evidence type="ECO:0000259" key="5">
    <source>
        <dbReference type="PROSITE" id="PS50013"/>
    </source>
</evidence>
<keyword evidence="3" id="KW-0539">Nucleus</keyword>
<feature type="region of interest" description="Disordered" evidence="4">
    <location>
        <begin position="1"/>
        <end position="101"/>
    </location>
</feature>
<protein>
    <recommendedName>
        <fullName evidence="5">Chromo domain-containing protein</fullName>
    </recommendedName>
</protein>
<organism evidence="6 7">
    <name type="scientific">Gomphillus americanus</name>
    <dbReference type="NCBI Taxonomy" id="1940652"/>
    <lineage>
        <taxon>Eukaryota</taxon>
        <taxon>Fungi</taxon>
        <taxon>Dikarya</taxon>
        <taxon>Ascomycota</taxon>
        <taxon>Pezizomycotina</taxon>
        <taxon>Lecanoromycetes</taxon>
        <taxon>OSLEUM clade</taxon>
        <taxon>Ostropomycetidae</taxon>
        <taxon>Ostropales</taxon>
        <taxon>Graphidaceae</taxon>
        <taxon>Gomphilloideae</taxon>
        <taxon>Gomphillus</taxon>
    </lineage>
</organism>
<feature type="domain" description="Chromo" evidence="5">
    <location>
        <begin position="281"/>
        <end position="341"/>
    </location>
</feature>
<feature type="region of interest" description="Disordered" evidence="4">
    <location>
        <begin position="132"/>
        <end position="278"/>
    </location>
</feature>
<proteinExistence type="predicted"/>
<feature type="compositionally biased region" description="Basic residues" evidence="4">
    <location>
        <begin position="84"/>
        <end position="94"/>
    </location>
</feature>
<comment type="caution">
    <text evidence="6">The sequence shown here is derived from an EMBL/GenBank/DDBJ whole genome shotgun (WGS) entry which is preliminary data.</text>
</comment>
<comment type="subunit">
    <text evidence="2">Component of the NuA4 histone acetyltransferase complex.</text>
</comment>
<evidence type="ECO:0000256" key="1">
    <source>
        <dbReference type="ARBA" id="ARBA00004123"/>
    </source>
</evidence>
<feature type="compositionally biased region" description="Polar residues" evidence="4">
    <location>
        <begin position="64"/>
        <end position="80"/>
    </location>
</feature>